<keyword evidence="1" id="KW-0808">Transferase</keyword>
<keyword evidence="1" id="KW-0012">Acyltransferase</keyword>
<keyword evidence="2" id="KW-1185">Reference proteome</keyword>
<reference evidence="1" key="1">
    <citation type="submission" date="2024-12" db="EMBL/GenBank/DDBJ databases">
        <authorList>
            <person name="Wu N."/>
        </authorList>
    </citation>
    <scope>NUCLEOTIDE SEQUENCE</scope>
    <source>
        <strain evidence="1">P15</strain>
    </source>
</reference>
<name>A0ACC7P2Q9_9BACL</name>
<sequence length="143" mass="15591">MRLEQEVVVTCCANAHAEAVAELVQEAWRTAGLENPGEFSWERVIRDMPERLSYVAVLRHKVVGVVMLSQGEAGISCIEALCVAPEFHGQGIGELLIETAEKRAGELGAKRMSVSGRLVNVGFFRKYGYQTASAQSLLEKALA</sequence>
<organism evidence="1 2">
    <name type="scientific">Paenibacillus mesotrionivorans</name>
    <dbReference type="NCBI Taxonomy" id="3160968"/>
    <lineage>
        <taxon>Bacteria</taxon>
        <taxon>Bacillati</taxon>
        <taxon>Bacillota</taxon>
        <taxon>Bacilli</taxon>
        <taxon>Bacillales</taxon>
        <taxon>Paenibacillaceae</taxon>
        <taxon>Paenibacillus</taxon>
    </lineage>
</organism>
<evidence type="ECO:0000313" key="2">
    <source>
        <dbReference type="Proteomes" id="UP001631969"/>
    </source>
</evidence>
<protein>
    <submittedName>
        <fullName evidence="1">GNAT family N-acetyltransferase</fullName>
        <ecNumber evidence="1">2.3.-.-</ecNumber>
    </submittedName>
</protein>
<evidence type="ECO:0000313" key="1">
    <source>
        <dbReference type="EMBL" id="MFM9329597.1"/>
    </source>
</evidence>
<dbReference type="Proteomes" id="UP001631969">
    <property type="component" value="Unassembled WGS sequence"/>
</dbReference>
<comment type="caution">
    <text evidence="1">The sequence shown here is derived from an EMBL/GenBank/DDBJ whole genome shotgun (WGS) entry which is preliminary data.</text>
</comment>
<gene>
    <name evidence="1" type="ORF">ACI1P1_14985</name>
</gene>
<dbReference type="EMBL" id="JBJURJ010000009">
    <property type="protein sequence ID" value="MFM9329597.1"/>
    <property type="molecule type" value="Genomic_DNA"/>
</dbReference>
<dbReference type="EC" id="2.3.-.-" evidence="1"/>
<proteinExistence type="predicted"/>
<accession>A0ACC7P2Q9</accession>